<keyword evidence="2 3" id="KW-0802">TPR repeat</keyword>
<evidence type="ECO:0000256" key="3">
    <source>
        <dbReference type="PROSITE-ProRule" id="PRU00339"/>
    </source>
</evidence>
<comment type="caution">
    <text evidence="4">The sequence shown here is derived from an EMBL/GenBank/DDBJ whole genome shotgun (WGS) entry which is preliminary data.</text>
</comment>
<dbReference type="PROSITE" id="PS50005">
    <property type="entry name" value="TPR"/>
    <property type="match status" value="1"/>
</dbReference>
<dbReference type="EMBL" id="RCZK01000006">
    <property type="protein sequence ID" value="TPG12380.1"/>
    <property type="molecule type" value="Genomic_DNA"/>
</dbReference>
<dbReference type="InterPro" id="IPR013105">
    <property type="entry name" value="TPR_2"/>
</dbReference>
<feature type="repeat" description="TPR" evidence="3">
    <location>
        <begin position="152"/>
        <end position="185"/>
    </location>
</feature>
<evidence type="ECO:0000313" key="5">
    <source>
        <dbReference type="Proteomes" id="UP000318413"/>
    </source>
</evidence>
<dbReference type="InterPro" id="IPR011990">
    <property type="entry name" value="TPR-like_helical_dom_sf"/>
</dbReference>
<sequence>MGWLFLLVLGVAAFGAMVLLGVKRTLWSMIGSALMLAGAGYALQGRPTLGASPAQPMIVPAAPDPALIDLRDRMLGRFTGDGAYLIAADAMARTGDERSAVWVILGGLHKIPNSLLLWVGLGNALVAHDGEQVSPPALFAFQQAARVSPQHPAPPFFLGQAYIEAGDFARARRYWARALELSPAGVSYRRDIAMRLAILDKFLALQDEATTRAEAP</sequence>
<organism evidence="4 5">
    <name type="scientific">Sphingomonas oligophenolica</name>
    <dbReference type="NCBI Taxonomy" id="301154"/>
    <lineage>
        <taxon>Bacteria</taxon>
        <taxon>Pseudomonadati</taxon>
        <taxon>Pseudomonadota</taxon>
        <taxon>Alphaproteobacteria</taxon>
        <taxon>Sphingomonadales</taxon>
        <taxon>Sphingomonadaceae</taxon>
        <taxon>Sphingomonas</taxon>
    </lineage>
</organism>
<dbReference type="RefSeq" id="WP_140871185.1">
    <property type="nucleotide sequence ID" value="NZ_RCZK01000006.1"/>
</dbReference>
<dbReference type="SUPFAM" id="SSF48452">
    <property type="entry name" value="TPR-like"/>
    <property type="match status" value="1"/>
</dbReference>
<dbReference type="Proteomes" id="UP000318413">
    <property type="component" value="Unassembled WGS sequence"/>
</dbReference>
<proteinExistence type="predicted"/>
<dbReference type="Gene3D" id="1.25.40.10">
    <property type="entry name" value="Tetratricopeptide repeat domain"/>
    <property type="match status" value="1"/>
</dbReference>
<evidence type="ECO:0000256" key="2">
    <source>
        <dbReference type="ARBA" id="ARBA00022803"/>
    </source>
</evidence>
<dbReference type="OrthoDB" id="7390129at2"/>
<dbReference type="InterPro" id="IPR019734">
    <property type="entry name" value="TPR_rpt"/>
</dbReference>
<name>A0A502CIB8_9SPHN</name>
<dbReference type="Pfam" id="PF07719">
    <property type="entry name" value="TPR_2"/>
    <property type="match status" value="1"/>
</dbReference>
<keyword evidence="5" id="KW-1185">Reference proteome</keyword>
<keyword evidence="1" id="KW-0677">Repeat</keyword>
<reference evidence="4 5" key="1">
    <citation type="journal article" date="2019" name="Environ. Microbiol.">
        <title>Species interactions and distinct microbial communities in high Arctic permafrost affected cryosols are associated with the CH4 and CO2 gas fluxes.</title>
        <authorList>
            <person name="Altshuler I."/>
            <person name="Hamel J."/>
            <person name="Turney S."/>
            <person name="Magnuson E."/>
            <person name="Levesque R."/>
            <person name="Greer C."/>
            <person name="Whyte L.G."/>
        </authorList>
    </citation>
    <scope>NUCLEOTIDE SEQUENCE [LARGE SCALE GENOMIC DNA]</scope>
    <source>
        <strain evidence="4 5">S5.1</strain>
    </source>
</reference>
<accession>A0A502CIB8</accession>
<evidence type="ECO:0000256" key="1">
    <source>
        <dbReference type="ARBA" id="ARBA00022737"/>
    </source>
</evidence>
<dbReference type="AlphaFoldDB" id="A0A502CIB8"/>
<evidence type="ECO:0000313" key="4">
    <source>
        <dbReference type="EMBL" id="TPG12380.1"/>
    </source>
</evidence>
<gene>
    <name evidence="4" type="ORF">EAH84_09475</name>
</gene>
<protein>
    <submittedName>
        <fullName evidence="4">Tetratricopeptide repeat protein</fullName>
    </submittedName>
</protein>